<evidence type="ECO:0000256" key="1">
    <source>
        <dbReference type="SAM" id="SignalP"/>
    </source>
</evidence>
<dbReference type="PANTHER" id="PTHR38123:SF1">
    <property type="entry name" value="HYDROPHOBIC SURFACE BINDING PROTEIN"/>
    <property type="match status" value="1"/>
</dbReference>
<dbReference type="InterPro" id="IPR021054">
    <property type="entry name" value="Cell_wall_mannoprotein_1"/>
</dbReference>
<organism evidence="2 3">
    <name type="scientific">Epichloe bromicola</name>
    <dbReference type="NCBI Taxonomy" id="79588"/>
    <lineage>
        <taxon>Eukaryota</taxon>
        <taxon>Fungi</taxon>
        <taxon>Dikarya</taxon>
        <taxon>Ascomycota</taxon>
        <taxon>Pezizomycotina</taxon>
        <taxon>Sordariomycetes</taxon>
        <taxon>Hypocreomycetidae</taxon>
        <taxon>Hypocreales</taxon>
        <taxon>Clavicipitaceae</taxon>
        <taxon>Epichloe</taxon>
    </lineage>
</organism>
<feature type="chain" id="PRO_5046773265" evidence="1">
    <location>
        <begin position="18"/>
        <end position="187"/>
    </location>
</feature>
<name>A0ABQ0CXM0_9HYPO</name>
<dbReference type="Pfam" id="PF12296">
    <property type="entry name" value="HsbA"/>
    <property type="match status" value="1"/>
</dbReference>
<evidence type="ECO:0000313" key="2">
    <source>
        <dbReference type="EMBL" id="GAB0138204.1"/>
    </source>
</evidence>
<dbReference type="Gene3D" id="1.20.1280.140">
    <property type="match status" value="1"/>
</dbReference>
<feature type="signal peptide" evidence="1">
    <location>
        <begin position="1"/>
        <end position="17"/>
    </location>
</feature>
<keyword evidence="3" id="KW-1185">Reference proteome</keyword>
<protein>
    <submittedName>
        <fullName evidence="2">Uncharacterized protein</fullName>
    </submittedName>
</protein>
<dbReference type="EMBL" id="BAAFGZ010000374">
    <property type="protein sequence ID" value="GAB0138204.1"/>
    <property type="molecule type" value="Genomic_DNA"/>
</dbReference>
<dbReference type="PANTHER" id="PTHR38123">
    <property type="entry name" value="CELL WALL SERINE-THREONINE-RICH GALACTOMANNOPROTEIN MP1 (AFU_ORTHOLOGUE AFUA_4G03240)"/>
    <property type="match status" value="1"/>
</dbReference>
<evidence type="ECO:0000313" key="3">
    <source>
        <dbReference type="Proteomes" id="UP001562357"/>
    </source>
</evidence>
<gene>
    <name evidence="2" type="primary">g6445</name>
    <name evidence="2" type="ORF">EsDP_00006445</name>
</gene>
<reference evidence="3" key="1">
    <citation type="submission" date="2024-06" db="EMBL/GenBank/DDBJ databases">
        <title>Draft Genome Sequences of Epichloe bromicola Strains Isolated from Elymus ciliaris.</title>
        <authorList>
            <consortium name="Epichloe bromicola genome sequencing consortium"/>
            <person name="Miura A."/>
            <person name="Imano S."/>
            <person name="Ashida A."/>
            <person name="Sato I."/>
            <person name="Chiba S."/>
            <person name="Tanaka A."/>
            <person name="Camagna M."/>
            <person name="Takemoto D."/>
        </authorList>
    </citation>
    <scope>NUCLEOTIDE SEQUENCE [LARGE SCALE GENOMIC DNA]</scope>
    <source>
        <strain evidence="3">DP</strain>
    </source>
</reference>
<keyword evidence="1" id="KW-0732">Signal</keyword>
<sequence>MQLTRLLLVLLPVMALAAPAPADGKEAITHALGLIKTQTADLGSAVTHWRGDLLGALPITAKSAELLEQLKRSRRTADASRPLSTDEAFAVAVATGDLSQVVQATLRTFVDNKPRFDKHLILSPVVLLNLRLQRDATADFSDAVVRKVPEDLKDVARGLIKPIDDAFAAAIDKYKVFWSSGVEKKNM</sequence>
<comment type="caution">
    <text evidence="2">The sequence shown here is derived from an EMBL/GenBank/DDBJ whole genome shotgun (WGS) entry which is preliminary data.</text>
</comment>
<proteinExistence type="predicted"/>
<dbReference type="Proteomes" id="UP001562357">
    <property type="component" value="Unassembled WGS sequence"/>
</dbReference>
<accession>A0ABQ0CXM0</accession>